<evidence type="ECO:0008006" key="3">
    <source>
        <dbReference type="Google" id="ProtNLM"/>
    </source>
</evidence>
<dbReference type="NCBIfam" id="NF046040">
    <property type="entry name" value="RelB_antitoxin"/>
    <property type="match status" value="1"/>
</dbReference>
<dbReference type="STRING" id="649764.HMPREF0762_01505"/>
<sequence length="85" mass="9753">MLEYIVFNEMKEDAMSTLTMRIDDADAAVVRKYAMFEGKTISDFIRDAVFEKIEDQEDLKALRSAIAEDDGTRYAHDRILSELGL</sequence>
<keyword evidence="2" id="KW-1185">Reference proteome</keyword>
<dbReference type="eggNOG" id="ENOG50333SV">
    <property type="taxonomic scope" value="Bacteria"/>
</dbReference>
<comment type="caution">
    <text evidence="1">The sequence shown here is derived from an EMBL/GenBank/DDBJ whole genome shotgun (WGS) entry which is preliminary data.</text>
</comment>
<dbReference type="InterPro" id="IPR046257">
    <property type="entry name" value="DUF6290"/>
</dbReference>
<evidence type="ECO:0000313" key="2">
    <source>
        <dbReference type="Proteomes" id="UP000006001"/>
    </source>
</evidence>
<reference evidence="1" key="1">
    <citation type="submission" date="2009-10" db="EMBL/GenBank/DDBJ databases">
        <authorList>
            <person name="Weinstock G."/>
            <person name="Sodergren E."/>
            <person name="Clifton S."/>
            <person name="Fulton L."/>
            <person name="Fulton B."/>
            <person name="Courtney L."/>
            <person name="Fronick C."/>
            <person name="Harrison M."/>
            <person name="Strong C."/>
            <person name="Farmer C."/>
            <person name="Delahaunty K."/>
            <person name="Markovic C."/>
            <person name="Hall O."/>
            <person name="Minx P."/>
            <person name="Tomlinson C."/>
            <person name="Mitreva M."/>
            <person name="Nelson J."/>
            <person name="Hou S."/>
            <person name="Wollam A."/>
            <person name="Pepin K.H."/>
            <person name="Johnson M."/>
            <person name="Bhonagiri V."/>
            <person name="Nash W.E."/>
            <person name="Warren W."/>
            <person name="Chinwalla A."/>
            <person name="Mardis E.R."/>
            <person name="Wilson R.K."/>
        </authorList>
    </citation>
    <scope>NUCLEOTIDE SEQUENCE [LARGE SCALE GENOMIC DNA]</scope>
    <source>
        <strain evidence="1">ATCC 700122</strain>
    </source>
</reference>
<dbReference type="Proteomes" id="UP000006001">
    <property type="component" value="Unassembled WGS sequence"/>
</dbReference>
<evidence type="ECO:0000313" key="1">
    <source>
        <dbReference type="EMBL" id="EEZ60700.1"/>
    </source>
</evidence>
<proteinExistence type="predicted"/>
<dbReference type="AlphaFoldDB" id="D0WI33"/>
<dbReference type="EMBL" id="ACUX02000016">
    <property type="protein sequence ID" value="EEZ60700.1"/>
    <property type="molecule type" value="Genomic_DNA"/>
</dbReference>
<protein>
    <recommendedName>
        <fullName evidence="3">Toxin-antitoxin system, antitoxin component, ribbon-helix-helix domain protein</fullName>
    </recommendedName>
</protein>
<dbReference type="HOGENOM" id="CLU_155311_8_2_11"/>
<accession>D0WI33</accession>
<gene>
    <name evidence="1" type="ORF">HMPREF0762_01505</name>
</gene>
<dbReference type="Pfam" id="PF19807">
    <property type="entry name" value="DUF6290"/>
    <property type="match status" value="1"/>
</dbReference>
<name>D0WI33_SLAES</name>
<organism evidence="1 2">
    <name type="scientific">Slackia exigua (strain ATCC 700122 / DSM 15923 / CIP 105133 / JCM 11022 / KCTC 5966 / S-7)</name>
    <dbReference type="NCBI Taxonomy" id="649764"/>
    <lineage>
        <taxon>Bacteria</taxon>
        <taxon>Bacillati</taxon>
        <taxon>Actinomycetota</taxon>
        <taxon>Coriobacteriia</taxon>
        <taxon>Eggerthellales</taxon>
        <taxon>Eggerthellaceae</taxon>
        <taxon>Slackia</taxon>
    </lineage>
</organism>